<dbReference type="SUPFAM" id="SSF51735">
    <property type="entry name" value="NAD(P)-binding Rossmann-fold domains"/>
    <property type="match status" value="1"/>
</dbReference>
<dbReference type="RefSeq" id="WP_146924233.1">
    <property type="nucleotide sequence ID" value="NZ_BJUY01000010.1"/>
</dbReference>
<dbReference type="InterPro" id="IPR002347">
    <property type="entry name" value="SDR_fam"/>
</dbReference>
<name>A0A511AT69_9LACT</name>
<dbReference type="InterPro" id="IPR057326">
    <property type="entry name" value="KR_dom"/>
</dbReference>
<organism evidence="4 5">
    <name type="scientific">Alkalibacterium kapii</name>
    <dbReference type="NCBI Taxonomy" id="426704"/>
    <lineage>
        <taxon>Bacteria</taxon>
        <taxon>Bacillati</taxon>
        <taxon>Bacillota</taxon>
        <taxon>Bacilli</taxon>
        <taxon>Lactobacillales</taxon>
        <taxon>Carnobacteriaceae</taxon>
        <taxon>Alkalibacterium</taxon>
    </lineage>
</organism>
<gene>
    <name evidence="4" type="ORF">AKA01nite_10270</name>
</gene>
<dbReference type="GO" id="GO:0016616">
    <property type="term" value="F:oxidoreductase activity, acting on the CH-OH group of donors, NAD or NADP as acceptor"/>
    <property type="evidence" value="ECO:0007669"/>
    <property type="project" value="TreeGrafter"/>
</dbReference>
<evidence type="ECO:0000259" key="3">
    <source>
        <dbReference type="SMART" id="SM00822"/>
    </source>
</evidence>
<dbReference type="InterPro" id="IPR036291">
    <property type="entry name" value="NAD(P)-bd_dom_sf"/>
</dbReference>
<dbReference type="EMBL" id="BJUY01000010">
    <property type="protein sequence ID" value="GEK91405.1"/>
    <property type="molecule type" value="Genomic_DNA"/>
</dbReference>
<evidence type="ECO:0000313" key="5">
    <source>
        <dbReference type="Proteomes" id="UP000321662"/>
    </source>
</evidence>
<keyword evidence="2" id="KW-0560">Oxidoreductase</keyword>
<dbReference type="SMART" id="SM00822">
    <property type="entry name" value="PKS_KR"/>
    <property type="match status" value="1"/>
</dbReference>
<dbReference type="PRINTS" id="PR00080">
    <property type="entry name" value="SDRFAMILY"/>
</dbReference>
<dbReference type="InterPro" id="IPR020904">
    <property type="entry name" value="Sc_DH/Rdtase_CS"/>
</dbReference>
<dbReference type="PANTHER" id="PTHR42760:SF133">
    <property type="entry name" value="3-OXOACYL-[ACYL-CARRIER-PROTEIN] REDUCTASE"/>
    <property type="match status" value="1"/>
</dbReference>
<dbReference type="PANTHER" id="PTHR42760">
    <property type="entry name" value="SHORT-CHAIN DEHYDROGENASES/REDUCTASES FAMILY MEMBER"/>
    <property type="match status" value="1"/>
</dbReference>
<comment type="caution">
    <text evidence="4">The sequence shown here is derived from an EMBL/GenBank/DDBJ whole genome shotgun (WGS) entry which is preliminary data.</text>
</comment>
<dbReference type="PROSITE" id="PS00061">
    <property type="entry name" value="ADH_SHORT"/>
    <property type="match status" value="1"/>
</dbReference>
<evidence type="ECO:0000256" key="1">
    <source>
        <dbReference type="ARBA" id="ARBA00006484"/>
    </source>
</evidence>
<dbReference type="Proteomes" id="UP000321662">
    <property type="component" value="Unassembled WGS sequence"/>
</dbReference>
<accession>A0A511AT69</accession>
<evidence type="ECO:0000313" key="4">
    <source>
        <dbReference type="EMBL" id="GEK91405.1"/>
    </source>
</evidence>
<feature type="domain" description="Ketoreductase" evidence="3">
    <location>
        <begin position="8"/>
        <end position="180"/>
    </location>
</feature>
<protein>
    <submittedName>
        <fullName evidence="4">Beta-ketoacyl-ACP reductase</fullName>
    </submittedName>
</protein>
<dbReference type="OrthoDB" id="9805904at2"/>
<keyword evidence="5" id="KW-1185">Reference proteome</keyword>
<comment type="similarity">
    <text evidence="1">Belongs to the short-chain dehydrogenases/reductases (SDR) family.</text>
</comment>
<dbReference type="FunFam" id="3.40.50.720:FF:000173">
    <property type="entry name" value="3-oxoacyl-[acyl-carrier protein] reductase"/>
    <property type="match status" value="1"/>
</dbReference>
<dbReference type="Pfam" id="PF13561">
    <property type="entry name" value="adh_short_C2"/>
    <property type="match status" value="1"/>
</dbReference>
<dbReference type="GO" id="GO:0006633">
    <property type="term" value="P:fatty acid biosynthetic process"/>
    <property type="evidence" value="ECO:0007669"/>
    <property type="project" value="TreeGrafter"/>
</dbReference>
<dbReference type="AlphaFoldDB" id="A0A511AT69"/>
<evidence type="ECO:0000256" key="2">
    <source>
        <dbReference type="ARBA" id="ARBA00023002"/>
    </source>
</evidence>
<dbReference type="Gene3D" id="3.40.50.720">
    <property type="entry name" value="NAD(P)-binding Rossmann-like Domain"/>
    <property type="match status" value="1"/>
</dbReference>
<reference evidence="4 5" key="1">
    <citation type="submission" date="2019-07" db="EMBL/GenBank/DDBJ databases">
        <title>Whole genome shotgun sequence of Alkalibacterium kapii NBRC 103247.</title>
        <authorList>
            <person name="Hosoyama A."/>
            <person name="Uohara A."/>
            <person name="Ohji S."/>
            <person name="Ichikawa N."/>
        </authorList>
    </citation>
    <scope>NUCLEOTIDE SEQUENCE [LARGE SCALE GENOMIC DNA]</scope>
    <source>
        <strain evidence="4 5">NBRC 103247</strain>
    </source>
</reference>
<dbReference type="PRINTS" id="PR00081">
    <property type="entry name" value="GDHRDH"/>
</dbReference>
<proteinExistence type="inferred from homology"/>
<dbReference type="GO" id="GO:0048038">
    <property type="term" value="F:quinone binding"/>
    <property type="evidence" value="ECO:0007669"/>
    <property type="project" value="TreeGrafter"/>
</dbReference>
<sequence length="241" mass="25972">MTDLLKGKVAVVTGGARGLGGAMCQLFSDEGAEVIALDMGDMTYEKTNVTYMPLNVTDKQESKEVFDHIIEKFGKIDILVNNAGITKDALTRKMSDDQWDAVIDVNLNGVFNLTRYVGPHMAEQGRGSIINISSVVGTYGNIGQANYAATKGAVVSLAKTWAKEFAMKGADVRVNTIAPGYTMTDILKTVPDDLLDKFAKMTMLNRLGQPEEIANAALFLASDMSSYITGQLISVDGGMRL</sequence>